<reference evidence="2" key="1">
    <citation type="journal article" date="2022" name="Biol. Control">
        <title>In silico genomic analysis of Rhodopseudomonas palustris strains revealed potential biocontrol agents and crop yield enhancers.</title>
        <authorList>
            <person name="Surachat K."/>
            <person name="Kantachote D."/>
            <person name="Deachamag P."/>
            <person name="Wonglapsuwan M."/>
        </authorList>
    </citation>
    <scope>NUCLEOTIDE SEQUENCE</scope>
    <source>
        <strain evidence="2">TLS06</strain>
    </source>
</reference>
<name>A0AAX3E4B9_RHOPL</name>
<proteinExistence type="predicted"/>
<sequence>MKKMLIVAAALLSAAPAWAQHDHHKGPNGGPVEDVAGVHVEMVASGKTVTFNVFDEANKPLPTSGFSGAALLISGSERETLPLTAAGTALKAESKSEIAKGASVSLTLKTADGKTGQAKFKP</sequence>
<feature type="chain" id="PRO_5043971090" evidence="1">
    <location>
        <begin position="20"/>
        <end position="122"/>
    </location>
</feature>
<dbReference type="EMBL" id="CP076676">
    <property type="protein sequence ID" value="UYO41659.1"/>
    <property type="molecule type" value="Genomic_DNA"/>
</dbReference>
<evidence type="ECO:0000313" key="2">
    <source>
        <dbReference type="EMBL" id="UYO41659.1"/>
    </source>
</evidence>
<accession>A0AAX3E4B9</accession>
<keyword evidence="1" id="KW-0732">Signal</keyword>
<dbReference type="RefSeq" id="WP_264076336.1">
    <property type="nucleotide sequence ID" value="NZ_CP076676.1"/>
</dbReference>
<dbReference type="AlphaFoldDB" id="A0AAX3E4B9"/>
<evidence type="ECO:0000313" key="3">
    <source>
        <dbReference type="Proteomes" id="UP001163166"/>
    </source>
</evidence>
<evidence type="ECO:0000256" key="1">
    <source>
        <dbReference type="SAM" id="SignalP"/>
    </source>
</evidence>
<feature type="signal peptide" evidence="1">
    <location>
        <begin position="1"/>
        <end position="19"/>
    </location>
</feature>
<dbReference type="Proteomes" id="UP001163166">
    <property type="component" value="Chromosome"/>
</dbReference>
<gene>
    <name evidence="2" type="ORF">KQX62_10355</name>
</gene>
<protein>
    <submittedName>
        <fullName evidence="2">Uncharacterized protein</fullName>
    </submittedName>
</protein>
<organism evidence="2 3">
    <name type="scientific">Rhodopseudomonas palustris</name>
    <dbReference type="NCBI Taxonomy" id="1076"/>
    <lineage>
        <taxon>Bacteria</taxon>
        <taxon>Pseudomonadati</taxon>
        <taxon>Pseudomonadota</taxon>
        <taxon>Alphaproteobacteria</taxon>
        <taxon>Hyphomicrobiales</taxon>
        <taxon>Nitrobacteraceae</taxon>
        <taxon>Rhodopseudomonas</taxon>
    </lineage>
</organism>